<dbReference type="Proteomes" id="UP000070457">
    <property type="component" value="Unassembled WGS sequence"/>
</dbReference>
<reference evidence="1 2" key="1">
    <citation type="submission" date="2015-02" db="EMBL/GenBank/DDBJ databases">
        <title>Improved understanding of the partial-nitritation anammox process through 23 genomes representing the majority of the microbial community.</title>
        <authorList>
            <person name="Speth D.R."/>
            <person name="In T Zandt M."/>
            <person name="Guerrero Cruz S."/>
            <person name="Jetten M.S."/>
            <person name="Dutilh B.E."/>
        </authorList>
    </citation>
    <scope>NUCLEOTIDE SEQUENCE [LARGE SCALE GENOMIC DNA]</scope>
    <source>
        <strain evidence="1">OLB20</strain>
    </source>
</reference>
<evidence type="ECO:0000313" key="2">
    <source>
        <dbReference type="Proteomes" id="UP000070457"/>
    </source>
</evidence>
<evidence type="ECO:0000313" key="1">
    <source>
        <dbReference type="EMBL" id="KXK26627.1"/>
    </source>
</evidence>
<organism evidence="1 2">
    <name type="scientific">candidate division WS6 bacterium OLB20</name>
    <dbReference type="NCBI Taxonomy" id="1617426"/>
    <lineage>
        <taxon>Bacteria</taxon>
        <taxon>Candidatus Dojkabacteria</taxon>
    </lineage>
</organism>
<proteinExistence type="predicted"/>
<dbReference type="AlphaFoldDB" id="A0A136LYF2"/>
<protein>
    <submittedName>
        <fullName evidence="1">Uncharacterized protein</fullName>
    </submittedName>
</protein>
<name>A0A136LYF2_9BACT</name>
<sequence length="185" mass="20484">MVIKLENNNVSIKGKDVSVLIVTTGSTARKFADDIILSGKRVEVSESSFLVANPGEYEIKDVFVYALDTNESDEANIFSVLLEDVQVVYLNADTSEIDKSIVGQIGEDHILIMDFADDKNLDKRLKLVSDFDPAVFIPVTQDDTLAKKIANELGTDLPERESKLKYSDTDFTDDEQSMAIALLSK</sequence>
<comment type="caution">
    <text evidence="1">The sequence shown here is derived from an EMBL/GenBank/DDBJ whole genome shotgun (WGS) entry which is preliminary data.</text>
</comment>
<accession>A0A136LYF2</accession>
<gene>
    <name evidence="1" type="ORF">TR69_WS6001000634</name>
</gene>
<dbReference type="EMBL" id="JYNZ01000003">
    <property type="protein sequence ID" value="KXK26627.1"/>
    <property type="molecule type" value="Genomic_DNA"/>
</dbReference>
<dbReference type="STRING" id="1617426.TR69_WS6001000634"/>